<keyword evidence="2" id="KW-1185">Reference proteome</keyword>
<accession>A0A5C8V9F5</accession>
<dbReference type="Proteomes" id="UP000321456">
    <property type="component" value="Unassembled WGS sequence"/>
</dbReference>
<dbReference type="EMBL" id="VRUR01000001">
    <property type="protein sequence ID" value="TXN38331.1"/>
    <property type="molecule type" value="Genomic_DNA"/>
</dbReference>
<dbReference type="AlphaFoldDB" id="A0A5C8V9F5"/>
<sequence>MLLKKLIYSSILLCATLCCPEDDIEDCSLVDCMSVDNSVYVKFLDSASGENLITNGSFQVSQIAISDSDTSPVDFEVQKDFENEDVLILDLQNADIGEQSYQIMLGDTTSFNFALTTFSDAGSVCCGPYTGIDDVSLSGIEGDYINRGILPIEVSVFVP</sequence>
<evidence type="ECO:0000313" key="1">
    <source>
        <dbReference type="EMBL" id="TXN38331.1"/>
    </source>
</evidence>
<comment type="caution">
    <text evidence="1">The sequence shown here is derived from an EMBL/GenBank/DDBJ whole genome shotgun (WGS) entry which is preliminary data.</text>
</comment>
<gene>
    <name evidence="1" type="ORF">FVB32_08565</name>
</gene>
<name>A0A5C8V9F5_9FLAO</name>
<reference evidence="1 2" key="1">
    <citation type="submission" date="2019-08" db="EMBL/GenBank/DDBJ databases">
        <title>Professor.</title>
        <authorList>
            <person name="Park J.S."/>
        </authorList>
    </citation>
    <scope>NUCLEOTIDE SEQUENCE [LARGE SCALE GENOMIC DNA]</scope>
    <source>
        <strain evidence="1 2">176CP5-101</strain>
    </source>
</reference>
<proteinExistence type="predicted"/>
<organism evidence="1 2">
    <name type="scientific">Flagellimonas hymeniacidonis</name>
    <dbReference type="NCBI Taxonomy" id="2603628"/>
    <lineage>
        <taxon>Bacteria</taxon>
        <taxon>Pseudomonadati</taxon>
        <taxon>Bacteroidota</taxon>
        <taxon>Flavobacteriia</taxon>
        <taxon>Flavobacteriales</taxon>
        <taxon>Flavobacteriaceae</taxon>
        <taxon>Flagellimonas</taxon>
    </lineage>
</organism>
<dbReference type="RefSeq" id="WP_147743245.1">
    <property type="nucleotide sequence ID" value="NZ_VRUR01000001.1"/>
</dbReference>
<protein>
    <submittedName>
        <fullName evidence="1">Uncharacterized protein</fullName>
    </submittedName>
</protein>
<evidence type="ECO:0000313" key="2">
    <source>
        <dbReference type="Proteomes" id="UP000321456"/>
    </source>
</evidence>